<evidence type="ECO:0000313" key="3">
    <source>
        <dbReference type="Proteomes" id="UP000722121"/>
    </source>
</evidence>
<keyword evidence="3" id="KW-1185">Reference proteome</keyword>
<organism evidence="2 3">
    <name type="scientific">Simkania negevensis</name>
    <dbReference type="NCBI Taxonomy" id="83561"/>
    <lineage>
        <taxon>Bacteria</taxon>
        <taxon>Pseudomonadati</taxon>
        <taxon>Chlamydiota</taxon>
        <taxon>Chlamydiia</taxon>
        <taxon>Parachlamydiales</taxon>
        <taxon>Simkaniaceae</taxon>
        <taxon>Simkania</taxon>
    </lineage>
</organism>
<accession>A0ABS3ASZ3</accession>
<evidence type="ECO:0000313" key="2">
    <source>
        <dbReference type="EMBL" id="MBN4067498.1"/>
    </source>
</evidence>
<sequence>ILMLKLGSFMQIIHSSKSFFHPLLPYEEAGKHLRVAFVRSEKCCDLVKKGVLFAGGDGKSLSLLQRVKHLTLAVLKAIPLLGHLVALVHRAIAGRQQASPSSERKEGIEKKEGVE</sequence>
<evidence type="ECO:0000256" key="1">
    <source>
        <dbReference type="SAM" id="MobiDB-lite"/>
    </source>
</evidence>
<protein>
    <recommendedName>
        <fullName evidence="4">50S ribosomal protein L10</fullName>
    </recommendedName>
</protein>
<feature type="non-terminal residue" evidence="2">
    <location>
        <position position="1"/>
    </location>
</feature>
<dbReference type="EMBL" id="JAFITR010000168">
    <property type="protein sequence ID" value="MBN4067498.1"/>
    <property type="molecule type" value="Genomic_DNA"/>
</dbReference>
<comment type="caution">
    <text evidence="2">The sequence shown here is derived from an EMBL/GenBank/DDBJ whole genome shotgun (WGS) entry which is preliminary data.</text>
</comment>
<dbReference type="Proteomes" id="UP000722121">
    <property type="component" value="Unassembled WGS sequence"/>
</dbReference>
<proteinExistence type="predicted"/>
<name>A0ABS3ASZ3_9BACT</name>
<evidence type="ECO:0008006" key="4">
    <source>
        <dbReference type="Google" id="ProtNLM"/>
    </source>
</evidence>
<reference evidence="2 3" key="1">
    <citation type="submission" date="2021-02" db="EMBL/GenBank/DDBJ databases">
        <title>Activity-based single-cell genomes from oceanic crustal fluid captures similar information to metagenomic and metatranscriptomic surveys with orders of magnitude less sampling.</title>
        <authorList>
            <person name="D'Angelo T.S."/>
            <person name="Orcutt B.N."/>
        </authorList>
    </citation>
    <scope>NUCLEOTIDE SEQUENCE [LARGE SCALE GENOMIC DNA]</scope>
    <source>
        <strain evidence="2">AH-315-G07</strain>
    </source>
</reference>
<feature type="region of interest" description="Disordered" evidence="1">
    <location>
        <begin position="94"/>
        <end position="115"/>
    </location>
</feature>
<feature type="compositionally biased region" description="Basic and acidic residues" evidence="1">
    <location>
        <begin position="102"/>
        <end position="115"/>
    </location>
</feature>
<gene>
    <name evidence="2" type="ORF">JYU14_05380</name>
</gene>